<dbReference type="FunFam" id="3.30.160.60:FF:000007">
    <property type="entry name" value="Basic krueppel-like factor 3"/>
    <property type="match status" value="1"/>
</dbReference>
<dbReference type="Gene3D" id="3.30.160.60">
    <property type="entry name" value="Classic Zinc Finger"/>
    <property type="match status" value="1"/>
</dbReference>
<dbReference type="AlphaFoldDB" id="A0A3N0YC63"/>
<dbReference type="GO" id="GO:0008270">
    <property type="term" value="F:zinc ion binding"/>
    <property type="evidence" value="ECO:0007669"/>
    <property type="project" value="UniProtKB-KW"/>
</dbReference>
<organism evidence="8 9">
    <name type="scientific">Anabarilius grahami</name>
    <name type="common">Kanglang fish</name>
    <name type="synonym">Barilius grahami</name>
    <dbReference type="NCBI Taxonomy" id="495550"/>
    <lineage>
        <taxon>Eukaryota</taxon>
        <taxon>Metazoa</taxon>
        <taxon>Chordata</taxon>
        <taxon>Craniata</taxon>
        <taxon>Vertebrata</taxon>
        <taxon>Euteleostomi</taxon>
        <taxon>Actinopterygii</taxon>
        <taxon>Neopterygii</taxon>
        <taxon>Teleostei</taxon>
        <taxon>Ostariophysi</taxon>
        <taxon>Cypriniformes</taxon>
        <taxon>Xenocyprididae</taxon>
        <taxon>Xenocypridinae</taxon>
        <taxon>Xenocypridinae incertae sedis</taxon>
        <taxon>Anabarilius</taxon>
    </lineage>
</organism>
<dbReference type="PANTHER" id="PTHR23235">
    <property type="entry name" value="KRUEPPEL-LIKE TRANSCRIPTION FACTOR"/>
    <property type="match status" value="1"/>
</dbReference>
<evidence type="ECO:0000259" key="7">
    <source>
        <dbReference type="PROSITE" id="PS50157"/>
    </source>
</evidence>
<dbReference type="InterPro" id="IPR013087">
    <property type="entry name" value="Znf_C2H2_type"/>
</dbReference>
<dbReference type="PROSITE" id="PS00028">
    <property type="entry name" value="ZINC_FINGER_C2H2_1"/>
    <property type="match status" value="1"/>
</dbReference>
<evidence type="ECO:0000313" key="8">
    <source>
        <dbReference type="EMBL" id="ROL43836.1"/>
    </source>
</evidence>
<evidence type="ECO:0000256" key="1">
    <source>
        <dbReference type="ARBA" id="ARBA00022723"/>
    </source>
</evidence>
<dbReference type="OrthoDB" id="4748970at2759"/>
<keyword evidence="3 5" id="KW-0863">Zinc-finger</keyword>
<feature type="signal peptide" evidence="6">
    <location>
        <begin position="1"/>
        <end position="22"/>
    </location>
</feature>
<sequence>MMFIMELLTVLTVAQWLFRSRGEKPYKCSWEGCEWRFARSDELTRHYRKHTGAKPFKCNHCDSNYTVEAVCPLSQLQVEAQLDTAPCLAAGIKPTLPQPFESCPLNISLLLHHNEAPPFPADKLRLGRPLFCRLLPTPEQRRSPSGTAKHVNSLGEGMGKSVSLHSLLSVWQLLHDKRRRS</sequence>
<evidence type="ECO:0000256" key="2">
    <source>
        <dbReference type="ARBA" id="ARBA00022737"/>
    </source>
</evidence>
<feature type="domain" description="C2H2-type" evidence="7">
    <location>
        <begin position="26"/>
        <end position="55"/>
    </location>
</feature>
<dbReference type="PROSITE" id="PS50157">
    <property type="entry name" value="ZINC_FINGER_C2H2_2"/>
    <property type="match status" value="1"/>
</dbReference>
<protein>
    <submittedName>
        <fullName evidence="8">Krueppel-like factor 7</fullName>
    </submittedName>
</protein>
<dbReference type="InterPro" id="IPR036236">
    <property type="entry name" value="Znf_C2H2_sf"/>
</dbReference>
<name>A0A3N0YC63_ANAGA</name>
<keyword evidence="6" id="KW-0732">Signal</keyword>
<feature type="chain" id="PRO_5018163702" evidence="6">
    <location>
        <begin position="23"/>
        <end position="181"/>
    </location>
</feature>
<dbReference type="SUPFAM" id="SSF57667">
    <property type="entry name" value="beta-beta-alpha zinc fingers"/>
    <property type="match status" value="1"/>
</dbReference>
<evidence type="ECO:0000256" key="5">
    <source>
        <dbReference type="PROSITE-ProRule" id="PRU00042"/>
    </source>
</evidence>
<dbReference type="GO" id="GO:0000978">
    <property type="term" value="F:RNA polymerase II cis-regulatory region sequence-specific DNA binding"/>
    <property type="evidence" value="ECO:0007669"/>
    <property type="project" value="TreeGrafter"/>
</dbReference>
<dbReference type="EMBL" id="RJVU01047120">
    <property type="protein sequence ID" value="ROL43836.1"/>
    <property type="molecule type" value="Genomic_DNA"/>
</dbReference>
<keyword evidence="2" id="KW-0677">Repeat</keyword>
<keyword evidence="1" id="KW-0479">Metal-binding</keyword>
<evidence type="ECO:0000256" key="6">
    <source>
        <dbReference type="SAM" id="SignalP"/>
    </source>
</evidence>
<dbReference type="GO" id="GO:0000981">
    <property type="term" value="F:DNA-binding transcription factor activity, RNA polymerase II-specific"/>
    <property type="evidence" value="ECO:0007669"/>
    <property type="project" value="TreeGrafter"/>
</dbReference>
<evidence type="ECO:0000256" key="3">
    <source>
        <dbReference type="ARBA" id="ARBA00022771"/>
    </source>
</evidence>
<keyword evidence="4" id="KW-0862">Zinc</keyword>
<comment type="caution">
    <text evidence="8">The sequence shown here is derived from an EMBL/GenBank/DDBJ whole genome shotgun (WGS) entry which is preliminary data.</text>
</comment>
<dbReference type="SMART" id="SM00355">
    <property type="entry name" value="ZnF_C2H2"/>
    <property type="match status" value="1"/>
</dbReference>
<evidence type="ECO:0000256" key="4">
    <source>
        <dbReference type="ARBA" id="ARBA00022833"/>
    </source>
</evidence>
<evidence type="ECO:0000313" key="9">
    <source>
        <dbReference type="Proteomes" id="UP000281406"/>
    </source>
</evidence>
<keyword evidence="9" id="KW-1185">Reference proteome</keyword>
<reference evidence="8 9" key="1">
    <citation type="submission" date="2018-10" db="EMBL/GenBank/DDBJ databases">
        <title>Genome assembly for a Yunnan-Guizhou Plateau 3E fish, Anabarilius grahami (Regan), and its evolutionary and genetic applications.</title>
        <authorList>
            <person name="Jiang W."/>
        </authorList>
    </citation>
    <scope>NUCLEOTIDE SEQUENCE [LARGE SCALE GENOMIC DNA]</scope>
    <source>
        <strain evidence="8">AG-KIZ</strain>
        <tissue evidence="8">Muscle</tissue>
    </source>
</reference>
<proteinExistence type="predicted"/>
<dbReference type="PANTHER" id="PTHR23235:SF77">
    <property type="entry name" value="KRUEPPEL-LIKE FACTOR 7"/>
    <property type="match status" value="1"/>
</dbReference>
<accession>A0A3N0YC63</accession>
<dbReference type="Proteomes" id="UP000281406">
    <property type="component" value="Unassembled WGS sequence"/>
</dbReference>
<dbReference type="Pfam" id="PF00096">
    <property type="entry name" value="zf-C2H2"/>
    <property type="match status" value="1"/>
</dbReference>
<gene>
    <name evidence="8" type="ORF">DPX16_11868</name>
</gene>